<evidence type="ECO:0000313" key="1">
    <source>
        <dbReference type="EMBL" id="AAM86401.1"/>
    </source>
</evidence>
<reference evidence="1 2" key="1">
    <citation type="journal article" date="2002" name="J. Bacteriol.">
        <title>Genome sequence of Yersinia pestis KIM.</title>
        <authorList>
            <person name="Deng W."/>
            <person name="Burland V."/>
            <person name="Plunkett G.III."/>
            <person name="Boutin A."/>
            <person name="Mayhew G.F."/>
            <person name="Liss P."/>
            <person name="Perna N.T."/>
            <person name="Rose D.J."/>
            <person name="Mau B."/>
            <person name="Zhou S."/>
            <person name="Schwartz D.C."/>
            <person name="Fetherston J.D."/>
            <person name="Lindler L.E."/>
            <person name="Brubaker R.R."/>
            <person name="Plana G.V."/>
            <person name="Straley S.C."/>
            <person name="McDonough K.A."/>
            <person name="Nilles M.L."/>
            <person name="Matson J.S."/>
            <person name="Blattner F.R."/>
            <person name="Perry R.D."/>
        </authorList>
    </citation>
    <scope>NUCLEOTIDE SEQUENCE [LARGE SCALE GENOMIC DNA]</scope>
    <source>
        <strain evidence="2">KIM10+ / Biovar Mediaevalis</strain>
    </source>
</reference>
<dbReference type="HOGENOM" id="CLU_3319675_0_0_6"/>
<evidence type="ECO:0000313" key="2">
    <source>
        <dbReference type="Proteomes" id="UP000002490"/>
    </source>
</evidence>
<dbReference type="EMBL" id="AE009952">
    <property type="protein sequence ID" value="AAM86401.1"/>
    <property type="molecule type" value="Genomic_DNA"/>
</dbReference>
<organism evidence="1 2">
    <name type="scientific">Yersinia pestis</name>
    <dbReference type="NCBI Taxonomy" id="632"/>
    <lineage>
        <taxon>Bacteria</taxon>
        <taxon>Pseudomonadati</taxon>
        <taxon>Pseudomonadota</taxon>
        <taxon>Gammaproteobacteria</taxon>
        <taxon>Enterobacterales</taxon>
        <taxon>Yersiniaceae</taxon>
        <taxon>Yersinia</taxon>
    </lineage>
</organism>
<sequence length="39" mass="4618">MLSVKAEQAAFNVRRNKRREQEDKLPAPTRINFIFTVNE</sequence>
<dbReference type="Proteomes" id="UP000002490">
    <property type="component" value="Chromosome"/>
</dbReference>
<gene>
    <name evidence="1" type="ordered locus">y2850</name>
</gene>
<name>Q8CKU3_YERPE</name>
<dbReference type="DNASU" id="1147797"/>
<accession>Q8CKU3</accession>
<dbReference type="KEGG" id="ypk:y2850"/>
<proteinExistence type="predicted"/>
<protein>
    <submittedName>
        <fullName evidence="1">Uncharacterized protein</fullName>
    </submittedName>
</protein>
<dbReference type="AlphaFoldDB" id="Q8CKU3"/>